<gene>
    <name evidence="3" type="ORF">PISMIDRAFT_281805</name>
</gene>
<evidence type="ECO:0000256" key="1">
    <source>
        <dbReference type="SAM" id="MobiDB-lite"/>
    </source>
</evidence>
<dbReference type="InterPro" id="IPR048661">
    <property type="entry name" value="CPL1-like"/>
</dbReference>
<dbReference type="AlphaFoldDB" id="A0A0C9Z0V1"/>
<feature type="domain" description="Protein CPL1-like" evidence="2">
    <location>
        <begin position="123"/>
        <end position="189"/>
    </location>
</feature>
<dbReference type="PANTHER" id="PTHR35192">
    <property type="entry name" value="PROTEIN, PUTATIVE-RELATED"/>
    <property type="match status" value="1"/>
</dbReference>
<evidence type="ECO:0000259" key="2">
    <source>
        <dbReference type="Pfam" id="PF21671"/>
    </source>
</evidence>
<protein>
    <recommendedName>
        <fullName evidence="2">Protein CPL1-like domain-containing protein</fullName>
    </recommendedName>
</protein>
<reference evidence="4" key="2">
    <citation type="submission" date="2015-01" db="EMBL/GenBank/DDBJ databases">
        <title>Evolutionary Origins and Diversification of the Mycorrhizal Mutualists.</title>
        <authorList>
            <consortium name="DOE Joint Genome Institute"/>
            <consortium name="Mycorrhizal Genomics Consortium"/>
            <person name="Kohler A."/>
            <person name="Kuo A."/>
            <person name="Nagy L.G."/>
            <person name="Floudas D."/>
            <person name="Copeland A."/>
            <person name="Barry K.W."/>
            <person name="Cichocki N."/>
            <person name="Veneault-Fourrey C."/>
            <person name="LaButti K."/>
            <person name="Lindquist E.A."/>
            <person name="Lipzen A."/>
            <person name="Lundell T."/>
            <person name="Morin E."/>
            <person name="Murat C."/>
            <person name="Riley R."/>
            <person name="Ohm R."/>
            <person name="Sun H."/>
            <person name="Tunlid A."/>
            <person name="Henrissat B."/>
            <person name="Grigoriev I.V."/>
            <person name="Hibbett D.S."/>
            <person name="Martin F."/>
        </authorList>
    </citation>
    <scope>NUCLEOTIDE SEQUENCE [LARGE SCALE GENOMIC DNA]</scope>
    <source>
        <strain evidence="4">441</strain>
    </source>
</reference>
<dbReference type="STRING" id="765257.A0A0C9Z0V1"/>
<feature type="compositionally biased region" description="Polar residues" evidence="1">
    <location>
        <begin position="310"/>
        <end position="321"/>
    </location>
</feature>
<dbReference type="Pfam" id="PF21671">
    <property type="entry name" value="CPL1-like"/>
    <property type="match status" value="1"/>
</dbReference>
<feature type="region of interest" description="Disordered" evidence="1">
    <location>
        <begin position="306"/>
        <end position="327"/>
    </location>
</feature>
<dbReference type="EMBL" id="KN833872">
    <property type="protein sequence ID" value="KIK15917.1"/>
    <property type="molecule type" value="Genomic_DNA"/>
</dbReference>
<sequence length="376" mass="39029">MSRLLLFQWRVVCCRSGIHFTSPFNQVKHSGTECSFPSHSELSPTPSNVCNFKCTDGFLAMPPDHPTSCECPSHLTVCDGKCGHFRPDQCAKAAPPSRRQNEPKCADGLQMCGVAGASNGQSWKCVNVNNDPMTCGGCVKPSPFGSSTTNGVNCNAISNVKTATCNNGKCVVQQCEDGYDPTSANDACIRASKGPQARSTSTPAALMSDEYRRDDEADLGHGEALATKPLSVMDVSAAGVEPKPKETIGGLTHGSEIDVPGVGAFTASTNAGFRVDHRDLVGSASQGAKVINPLLASAEGISATAKNGPESVTGQLSQGGTDATPAGGFAHATNAGVKATRRAFAPLNVAHGSRIEGFSRKASRQDLTLAVPAGYV</sequence>
<dbReference type="HOGENOM" id="CLU_050269_0_0_1"/>
<keyword evidence="4" id="KW-1185">Reference proteome</keyword>
<dbReference type="Proteomes" id="UP000054018">
    <property type="component" value="Unassembled WGS sequence"/>
</dbReference>
<dbReference type="PANTHER" id="PTHR35192:SF2">
    <property type="entry name" value="APPLE DOMAIN-CONTAINING PROTEIN"/>
    <property type="match status" value="1"/>
</dbReference>
<accession>A0A0C9Z0V1</accession>
<dbReference type="InterPro" id="IPR038955">
    <property type="entry name" value="PriA/CPL1_fungi"/>
</dbReference>
<name>A0A0C9Z0V1_9AGAM</name>
<evidence type="ECO:0000313" key="4">
    <source>
        <dbReference type="Proteomes" id="UP000054018"/>
    </source>
</evidence>
<reference evidence="3 4" key="1">
    <citation type="submission" date="2014-04" db="EMBL/GenBank/DDBJ databases">
        <authorList>
            <consortium name="DOE Joint Genome Institute"/>
            <person name="Kuo A."/>
            <person name="Kohler A."/>
            <person name="Costa M.D."/>
            <person name="Nagy L.G."/>
            <person name="Floudas D."/>
            <person name="Copeland A."/>
            <person name="Barry K.W."/>
            <person name="Cichocki N."/>
            <person name="Veneault-Fourrey C."/>
            <person name="LaButti K."/>
            <person name="Lindquist E.A."/>
            <person name="Lipzen A."/>
            <person name="Lundell T."/>
            <person name="Morin E."/>
            <person name="Murat C."/>
            <person name="Sun H."/>
            <person name="Tunlid A."/>
            <person name="Henrissat B."/>
            <person name="Grigoriev I.V."/>
            <person name="Hibbett D.S."/>
            <person name="Martin F."/>
            <person name="Nordberg H.P."/>
            <person name="Cantor M.N."/>
            <person name="Hua S.X."/>
        </authorList>
    </citation>
    <scope>NUCLEOTIDE SEQUENCE [LARGE SCALE GENOMIC DNA]</scope>
    <source>
        <strain evidence="3 4">441</strain>
    </source>
</reference>
<dbReference type="OrthoDB" id="439917at2759"/>
<feature type="region of interest" description="Disordered" evidence="1">
    <location>
        <begin position="193"/>
        <end position="212"/>
    </location>
</feature>
<proteinExistence type="predicted"/>
<evidence type="ECO:0000313" key="3">
    <source>
        <dbReference type="EMBL" id="KIK15917.1"/>
    </source>
</evidence>
<organism evidence="3 4">
    <name type="scientific">Pisolithus microcarpus 441</name>
    <dbReference type="NCBI Taxonomy" id="765257"/>
    <lineage>
        <taxon>Eukaryota</taxon>
        <taxon>Fungi</taxon>
        <taxon>Dikarya</taxon>
        <taxon>Basidiomycota</taxon>
        <taxon>Agaricomycotina</taxon>
        <taxon>Agaricomycetes</taxon>
        <taxon>Agaricomycetidae</taxon>
        <taxon>Boletales</taxon>
        <taxon>Sclerodermatineae</taxon>
        <taxon>Pisolithaceae</taxon>
        <taxon>Pisolithus</taxon>
    </lineage>
</organism>